<dbReference type="InterPro" id="IPR007477">
    <property type="entry name" value="SAB_dom"/>
</dbReference>
<dbReference type="InterPro" id="IPR000299">
    <property type="entry name" value="FERM_domain"/>
</dbReference>
<dbReference type="SMART" id="SM00295">
    <property type="entry name" value="B41"/>
    <property type="match status" value="1"/>
</dbReference>
<dbReference type="GO" id="GO:0005938">
    <property type="term" value="C:cell cortex"/>
    <property type="evidence" value="ECO:0007669"/>
    <property type="project" value="UniProtKB-SubCell"/>
</dbReference>
<dbReference type="Pfam" id="PF09379">
    <property type="entry name" value="FERM_N"/>
    <property type="match status" value="1"/>
</dbReference>
<keyword evidence="11" id="KW-0206">Cytoskeleton</keyword>
<dbReference type="PIRSF" id="PIRSF002304">
    <property type="entry name" value="Membrane_skeletal_4_1"/>
    <property type="match status" value="1"/>
</dbReference>
<feature type="domain" description="FERM" evidence="18">
    <location>
        <begin position="217"/>
        <end position="494"/>
    </location>
</feature>
<evidence type="ECO:0000256" key="1">
    <source>
        <dbReference type="ARBA" id="ARBA00004123"/>
    </source>
</evidence>
<dbReference type="InterPro" id="IPR019747">
    <property type="entry name" value="FERM_CS"/>
</dbReference>
<dbReference type="CDD" id="cd14473">
    <property type="entry name" value="FERM_B-lobe"/>
    <property type="match status" value="1"/>
</dbReference>
<keyword evidence="10" id="KW-0009">Actin-binding</keyword>
<dbReference type="Pfam" id="PF05902">
    <property type="entry name" value="4_1_CTD"/>
    <property type="match status" value="1"/>
</dbReference>
<feature type="compositionally biased region" description="Polar residues" evidence="17">
    <location>
        <begin position="772"/>
        <end position="796"/>
    </location>
</feature>
<dbReference type="SMART" id="SM01196">
    <property type="entry name" value="FERM_C"/>
    <property type="match status" value="1"/>
</dbReference>
<dbReference type="InterPro" id="IPR014352">
    <property type="entry name" value="FERM/acyl-CoA-bd_prot_sf"/>
</dbReference>
<keyword evidence="9" id="KW-0112">Calmodulin-binding</keyword>
<dbReference type="PROSITE" id="PS00661">
    <property type="entry name" value="FERM_2"/>
    <property type="match status" value="1"/>
</dbReference>
<dbReference type="FunFam" id="3.10.20.90:FF:000002">
    <property type="entry name" value="Erythrocyte protein band 4.1-like 3"/>
    <property type="match status" value="1"/>
</dbReference>
<feature type="region of interest" description="Disordered" evidence="17">
    <location>
        <begin position="753"/>
        <end position="823"/>
    </location>
</feature>
<feature type="compositionally biased region" description="Basic and acidic residues" evidence="17">
    <location>
        <begin position="849"/>
        <end position="859"/>
    </location>
</feature>
<dbReference type="PANTHER" id="PTHR23280:SF12">
    <property type="entry name" value="PROTEIN 4.1"/>
    <property type="match status" value="1"/>
</dbReference>
<keyword evidence="4" id="KW-0813">Transport</keyword>
<dbReference type="SUPFAM" id="SSF47031">
    <property type="entry name" value="Second domain of FERM"/>
    <property type="match status" value="1"/>
</dbReference>
<dbReference type="InterPro" id="IPR035963">
    <property type="entry name" value="FERM_2"/>
</dbReference>
<sequence length="1024" mass="113947">MAASGNVMTTEKSLVAEAENPQQQQQKEEGEGATNSGQQETQLEEASQAAAEGDNQCEQKLKTSNGDTPTHEDLTKNKERTSENRGLSRLFSSFLKRPKSQVSEEEGKEEESAKEKGEGHKEIEFGASLDEEIILKAPIAAPEPELKTDPSLDLHSLSSAETQPAQEEHREDPDFQTEEGGGLEDCSKIEVKEESPESIAERELKASQKSIRRHRNMHCKVSLLDDTVYECVVEKHAKGQDLLKRVCEHLNLLEEDYFGLAIWDNATSKTWLDSAKEIKKQVRGVPWNFTFNVKFYPPDPAQLTEDITRYYLCLQLRQDIVAGRLPCSFATLALLGSYTIQSELGDYDPELHGADYVSDFKLAPNQTKELEEKVMELHKSYRSMTPAQADLEFLENAKKLSMYGVDLHKAKQEQYESTIGFKLPSYRAAKKLWKVCVEHHTFFRLTSTDTIPKSKFLALGSKFRYSGRTQAQTRQASALIDRPAPHFERTASKRASRSLDGAAAVDSADRSPRPTSAPAIAQSQAAEDRVPGAPVKKAVVPEAPKETVQVEVKKEEVPPEQPEPELTEVWKVEKTHIEVTVPTSNGDQTQKLAEKTEDLIRMRKKKRERLDGENIYIRHSNLMLEDLDKSQEEIKKHHASISELKKNFMESVPEPRPSEWDKRLSTHSPFRTLNINGQIPTGEGVKKTSVLPSERKVGGPEQTQERALLVQDEEKIKRQERSTESALPQQENEEILPKNINGIRTEEVAAMTKGPFTNPDSEWEGPKHSVIPSKSQMTTPLESPQNFGFGSLSISSKETEEKEQGATGYLDIEEMSRGPSGECVGVEEQASALKSSISPASSQLQLAEKKAESSEEHVIPGEPVGEQNGSFPDSRVGNQFPTLIRSFQPPLVKTQTVTISDTANAVKSEIPTKDVPIVHTETKTITYEAAQTDDSNGDLDPGVLLTAQTITSETTSSTTTTQITKTVKGGISETRIEKRIVITGDADIDHDQVLVQAIKEAKEQHPDMSVTKVVVHQETEISEE</sequence>
<keyword evidence="8" id="KW-0498">Mitosis</keyword>
<dbReference type="PRINTS" id="PR00935">
    <property type="entry name" value="BAND41"/>
</dbReference>
<dbReference type="PROSITE" id="PS50057">
    <property type="entry name" value="FERM_3"/>
    <property type="match status" value="1"/>
</dbReference>
<dbReference type="RefSeq" id="XP_036703280.1">
    <property type="nucleotide sequence ID" value="XM_036847385.1"/>
</dbReference>
<evidence type="ECO:0000256" key="14">
    <source>
        <dbReference type="ARBA" id="ARBA00023658"/>
    </source>
</evidence>
<evidence type="ECO:0000256" key="4">
    <source>
        <dbReference type="ARBA" id="ARBA00022448"/>
    </source>
</evidence>
<dbReference type="GO" id="GO:0005886">
    <property type="term" value="C:plasma membrane"/>
    <property type="evidence" value="ECO:0007669"/>
    <property type="project" value="TreeGrafter"/>
</dbReference>
<evidence type="ECO:0000256" key="12">
    <source>
        <dbReference type="ARBA" id="ARBA00023242"/>
    </source>
</evidence>
<feature type="compositionally biased region" description="Basic and acidic residues" evidence="17">
    <location>
        <begin position="110"/>
        <end position="124"/>
    </location>
</feature>
<keyword evidence="7" id="KW-0132">Cell division</keyword>
<dbReference type="Pfam" id="PF08736">
    <property type="entry name" value="FA"/>
    <property type="match status" value="1"/>
</dbReference>
<gene>
    <name evidence="20" type="primary">EPB41</name>
</gene>
<evidence type="ECO:0000256" key="3">
    <source>
        <dbReference type="ARBA" id="ARBA00004544"/>
    </source>
</evidence>
<dbReference type="GeneID" id="118892252"/>
<evidence type="ECO:0000256" key="17">
    <source>
        <dbReference type="SAM" id="MobiDB-lite"/>
    </source>
</evidence>
<dbReference type="GO" id="GO:0005198">
    <property type="term" value="F:structural molecule activity"/>
    <property type="evidence" value="ECO:0007669"/>
    <property type="project" value="InterPro"/>
</dbReference>
<feature type="region of interest" description="Disordered" evidence="17">
    <location>
        <begin position="158"/>
        <end position="185"/>
    </location>
</feature>
<keyword evidence="6" id="KW-0597">Phosphoprotein</keyword>
<dbReference type="InterPro" id="IPR014847">
    <property type="entry name" value="FA"/>
</dbReference>
<reference evidence="20" key="1">
    <citation type="submission" date="2025-08" db="UniProtKB">
        <authorList>
            <consortium name="RefSeq"/>
        </authorList>
    </citation>
    <scope>IDENTIFICATION</scope>
    <source>
        <tissue evidence="20">Epidermis and Blubber</tissue>
    </source>
</reference>
<dbReference type="GO" id="GO:0003779">
    <property type="term" value="F:actin binding"/>
    <property type="evidence" value="ECO:0007669"/>
    <property type="project" value="UniProtKB-KW"/>
</dbReference>
<dbReference type="InterPro" id="IPR019748">
    <property type="entry name" value="FERM_central"/>
</dbReference>
<dbReference type="InterPro" id="IPR019749">
    <property type="entry name" value="Band_41_domain"/>
</dbReference>
<dbReference type="GO" id="GO:0005634">
    <property type="term" value="C:nucleus"/>
    <property type="evidence" value="ECO:0007669"/>
    <property type="project" value="UniProtKB-SubCell"/>
</dbReference>
<feature type="region of interest" description="Disordered" evidence="17">
    <location>
        <begin position="672"/>
        <end position="740"/>
    </location>
</feature>
<feature type="compositionally biased region" description="Basic and acidic residues" evidence="17">
    <location>
        <begin position="712"/>
        <end position="723"/>
    </location>
</feature>
<dbReference type="FunFam" id="1.20.80.10:FF:000001">
    <property type="entry name" value="Erythrocyte membrane protein band 4.1"/>
    <property type="match status" value="1"/>
</dbReference>
<dbReference type="Pfam" id="PF04382">
    <property type="entry name" value="SAB"/>
    <property type="match status" value="1"/>
</dbReference>
<dbReference type="SMART" id="SM01195">
    <property type="entry name" value="FA"/>
    <property type="match status" value="1"/>
</dbReference>
<dbReference type="InterPro" id="IPR018979">
    <property type="entry name" value="FERM_N"/>
</dbReference>
<dbReference type="GO" id="GO:0031032">
    <property type="term" value="P:actomyosin structure organization"/>
    <property type="evidence" value="ECO:0007669"/>
    <property type="project" value="TreeGrafter"/>
</dbReference>
<evidence type="ECO:0000313" key="20">
    <source>
        <dbReference type="RefSeq" id="XP_036703280.1"/>
    </source>
</evidence>
<dbReference type="SUPFAM" id="SSF54236">
    <property type="entry name" value="Ubiquitin-like"/>
    <property type="match status" value="1"/>
</dbReference>
<name>A0A8B8X5G6_BALMU</name>
<evidence type="ECO:0000256" key="8">
    <source>
        <dbReference type="ARBA" id="ARBA00022776"/>
    </source>
</evidence>
<evidence type="ECO:0000256" key="9">
    <source>
        <dbReference type="ARBA" id="ARBA00022860"/>
    </source>
</evidence>
<feature type="compositionally biased region" description="Polar residues" evidence="17">
    <location>
        <begin position="1"/>
        <end position="12"/>
    </location>
</feature>
<evidence type="ECO:0000256" key="16">
    <source>
        <dbReference type="ARBA" id="ARBA00032586"/>
    </source>
</evidence>
<dbReference type="InterPro" id="IPR021187">
    <property type="entry name" value="EPB4.1_FERM_F1"/>
</dbReference>
<dbReference type="Proteomes" id="UP000694857">
    <property type="component" value="Chromosome 1"/>
</dbReference>
<dbReference type="PANTHER" id="PTHR23280">
    <property type="entry name" value="4.1 G PROTEIN"/>
    <property type="match status" value="1"/>
</dbReference>
<dbReference type="AlphaFoldDB" id="A0A8B8X5G6"/>
<dbReference type="Gene3D" id="3.10.20.90">
    <property type="entry name" value="Phosphatidylinositol 3-kinase Catalytic Subunit, Chain A, domain 1"/>
    <property type="match status" value="1"/>
</dbReference>
<accession>A0A8B8X5G6</accession>
<dbReference type="SUPFAM" id="SSF50729">
    <property type="entry name" value="PH domain-like"/>
    <property type="match status" value="1"/>
</dbReference>
<keyword evidence="12" id="KW-0539">Nucleus</keyword>
<dbReference type="CTD" id="2035"/>
<feature type="region of interest" description="Disordered" evidence="17">
    <location>
        <begin position="849"/>
        <end position="872"/>
    </location>
</feature>
<dbReference type="GO" id="GO:0030866">
    <property type="term" value="P:cortical actin cytoskeleton organization"/>
    <property type="evidence" value="ECO:0007669"/>
    <property type="project" value="InterPro"/>
</dbReference>
<protein>
    <recommendedName>
        <fullName evidence="14">Protein 4.1</fullName>
    </recommendedName>
    <alternativeName>
        <fullName evidence="15">Band 4.1</fullName>
    </alternativeName>
    <alternativeName>
        <fullName evidence="16">Erythrocyte membrane protein band 4.1</fullName>
    </alternativeName>
</protein>
<dbReference type="InterPro" id="IPR011993">
    <property type="entry name" value="PH-like_dom_sf"/>
</dbReference>
<dbReference type="Pfam" id="PF00373">
    <property type="entry name" value="FERM_M"/>
    <property type="match status" value="1"/>
</dbReference>
<dbReference type="GO" id="GO:0051301">
    <property type="term" value="P:cell division"/>
    <property type="evidence" value="ECO:0007669"/>
    <property type="project" value="UniProtKB-KW"/>
</dbReference>
<dbReference type="GO" id="GO:0005516">
    <property type="term" value="F:calmodulin binding"/>
    <property type="evidence" value="ECO:0007669"/>
    <property type="project" value="UniProtKB-KW"/>
</dbReference>
<feature type="compositionally biased region" description="Basic and acidic residues" evidence="17">
    <location>
        <begin position="69"/>
        <end position="83"/>
    </location>
</feature>
<evidence type="ECO:0000256" key="13">
    <source>
        <dbReference type="ARBA" id="ARBA00023306"/>
    </source>
</evidence>
<dbReference type="CDD" id="cd17105">
    <property type="entry name" value="FERM_F1_EPB41"/>
    <property type="match status" value="1"/>
</dbReference>
<organism evidence="19 20">
    <name type="scientific">Balaenoptera musculus</name>
    <name type="common">Blue whale</name>
    <dbReference type="NCBI Taxonomy" id="9771"/>
    <lineage>
        <taxon>Eukaryota</taxon>
        <taxon>Metazoa</taxon>
        <taxon>Chordata</taxon>
        <taxon>Craniata</taxon>
        <taxon>Vertebrata</taxon>
        <taxon>Euteleostomi</taxon>
        <taxon>Mammalia</taxon>
        <taxon>Eutheria</taxon>
        <taxon>Laurasiatheria</taxon>
        <taxon>Artiodactyla</taxon>
        <taxon>Whippomorpha</taxon>
        <taxon>Cetacea</taxon>
        <taxon>Mysticeti</taxon>
        <taxon>Balaenopteridae</taxon>
        <taxon>Balaenoptera</taxon>
    </lineage>
</organism>
<proteinExistence type="predicted"/>
<evidence type="ECO:0000259" key="18">
    <source>
        <dbReference type="PROSITE" id="PS50057"/>
    </source>
</evidence>
<feature type="compositionally biased region" description="Polar residues" evidence="17">
    <location>
        <begin position="56"/>
        <end position="68"/>
    </location>
</feature>
<dbReference type="InterPro" id="IPR018980">
    <property type="entry name" value="FERM_PH-like_C"/>
</dbReference>
<dbReference type="InterPro" id="IPR029071">
    <property type="entry name" value="Ubiquitin-like_domsf"/>
</dbReference>
<evidence type="ECO:0000256" key="7">
    <source>
        <dbReference type="ARBA" id="ARBA00022618"/>
    </source>
</evidence>
<evidence type="ECO:0000256" key="5">
    <source>
        <dbReference type="ARBA" id="ARBA00022490"/>
    </source>
</evidence>
<dbReference type="GO" id="GO:0005856">
    <property type="term" value="C:cytoskeleton"/>
    <property type="evidence" value="ECO:0007669"/>
    <property type="project" value="UniProtKB-SubCell"/>
</dbReference>
<dbReference type="PROSITE" id="PS00660">
    <property type="entry name" value="FERM_1"/>
    <property type="match status" value="1"/>
</dbReference>
<keyword evidence="19" id="KW-1185">Reference proteome</keyword>
<dbReference type="Gene3D" id="2.30.29.30">
    <property type="entry name" value="Pleckstrin-homology domain (PH domain)/Phosphotyrosine-binding domain (PTB)"/>
    <property type="match status" value="1"/>
</dbReference>
<keyword evidence="13" id="KW-0131">Cell cycle</keyword>
<dbReference type="InterPro" id="IPR008379">
    <property type="entry name" value="Band_4.1_C"/>
</dbReference>
<comment type="subcellular location">
    <subcellularLocation>
        <location evidence="3">Cytoplasm</location>
        <location evidence="3">Cell cortex</location>
    </subcellularLocation>
    <subcellularLocation>
        <location evidence="2">Cytoplasm</location>
        <location evidence="2">Cytoskeleton</location>
    </subcellularLocation>
    <subcellularLocation>
        <location evidence="1">Nucleus</location>
    </subcellularLocation>
</comment>
<evidence type="ECO:0000256" key="2">
    <source>
        <dbReference type="ARBA" id="ARBA00004245"/>
    </source>
</evidence>
<feature type="region of interest" description="Disordered" evidence="17">
    <location>
        <begin position="1"/>
        <end position="130"/>
    </location>
</feature>
<keyword evidence="5" id="KW-0963">Cytoplasm</keyword>
<feature type="region of interest" description="Disordered" evidence="17">
    <location>
        <begin position="473"/>
        <end position="536"/>
    </location>
</feature>
<dbReference type="Gene3D" id="1.20.80.10">
    <property type="match status" value="1"/>
</dbReference>
<evidence type="ECO:0000256" key="10">
    <source>
        <dbReference type="ARBA" id="ARBA00023203"/>
    </source>
</evidence>
<evidence type="ECO:0000256" key="11">
    <source>
        <dbReference type="ARBA" id="ARBA00023212"/>
    </source>
</evidence>
<evidence type="ECO:0000256" key="6">
    <source>
        <dbReference type="ARBA" id="ARBA00022553"/>
    </source>
</evidence>
<feature type="compositionally biased region" description="Polar residues" evidence="17">
    <location>
        <begin position="33"/>
        <end position="45"/>
    </location>
</feature>
<evidence type="ECO:0000313" key="19">
    <source>
        <dbReference type="Proteomes" id="UP000694857"/>
    </source>
</evidence>
<evidence type="ECO:0000256" key="15">
    <source>
        <dbReference type="ARBA" id="ARBA00030419"/>
    </source>
</evidence>